<reference evidence="4" key="1">
    <citation type="submission" date="2012-12" db="EMBL/GenBank/DDBJ databases">
        <authorList>
            <person name="Hellsten U."/>
            <person name="Grimwood J."/>
            <person name="Chapman J.A."/>
            <person name="Shapiro H."/>
            <person name="Aerts A."/>
            <person name="Otillar R.P."/>
            <person name="Terry A.Y."/>
            <person name="Boore J.L."/>
            <person name="Simakov O."/>
            <person name="Marletaz F."/>
            <person name="Cho S.-J."/>
            <person name="Edsinger-Gonzales E."/>
            <person name="Havlak P."/>
            <person name="Kuo D.-H."/>
            <person name="Larsson T."/>
            <person name="Lv J."/>
            <person name="Arendt D."/>
            <person name="Savage R."/>
            <person name="Osoegawa K."/>
            <person name="de Jong P."/>
            <person name="Lindberg D.R."/>
            <person name="Seaver E.C."/>
            <person name="Weisblat D.A."/>
            <person name="Putnam N.H."/>
            <person name="Grigoriev I.V."/>
            <person name="Rokhsar D.S."/>
        </authorList>
    </citation>
    <scope>NUCLEOTIDE SEQUENCE</scope>
    <source>
        <strain evidence="4">I ESC-2004</strain>
    </source>
</reference>
<dbReference type="GO" id="GO:0005634">
    <property type="term" value="C:nucleus"/>
    <property type="evidence" value="ECO:0007669"/>
    <property type="project" value="TreeGrafter"/>
</dbReference>
<dbReference type="InterPro" id="IPR042479">
    <property type="entry name" value="Slf1"/>
</dbReference>
<dbReference type="GO" id="GO:0006974">
    <property type="term" value="P:DNA damage response"/>
    <property type="evidence" value="ECO:0007669"/>
    <property type="project" value="TreeGrafter"/>
</dbReference>
<evidence type="ECO:0000313" key="2">
    <source>
        <dbReference type="EMBL" id="ELU04424.1"/>
    </source>
</evidence>
<dbReference type="Proteomes" id="UP000014760">
    <property type="component" value="Unassembled WGS sequence"/>
</dbReference>
<dbReference type="GO" id="GO:2000781">
    <property type="term" value="P:positive regulation of double-strand break repair"/>
    <property type="evidence" value="ECO:0007669"/>
    <property type="project" value="InterPro"/>
</dbReference>
<dbReference type="SUPFAM" id="SSF48403">
    <property type="entry name" value="Ankyrin repeat"/>
    <property type="match status" value="1"/>
</dbReference>
<keyword evidence="4" id="KW-1185">Reference proteome</keyword>
<keyword evidence="1" id="KW-0040">ANK repeat</keyword>
<dbReference type="OMA" id="PICGTTP"/>
<proteinExistence type="predicted"/>
<feature type="repeat" description="ANK" evidence="1">
    <location>
        <begin position="69"/>
        <end position="93"/>
    </location>
</feature>
<organism evidence="2">
    <name type="scientific">Capitella teleta</name>
    <name type="common">Polychaete worm</name>
    <dbReference type="NCBI Taxonomy" id="283909"/>
    <lineage>
        <taxon>Eukaryota</taxon>
        <taxon>Metazoa</taxon>
        <taxon>Spiralia</taxon>
        <taxon>Lophotrochozoa</taxon>
        <taxon>Annelida</taxon>
        <taxon>Polychaeta</taxon>
        <taxon>Sedentaria</taxon>
        <taxon>Scolecida</taxon>
        <taxon>Capitellidae</taxon>
        <taxon>Capitella</taxon>
    </lineage>
</organism>
<dbReference type="PROSITE" id="PS50297">
    <property type="entry name" value="ANK_REP_REGION"/>
    <property type="match status" value="3"/>
</dbReference>
<dbReference type="PANTHER" id="PTHR46677">
    <property type="entry name" value="SMC5-SMC6 COMPLEX LOCALIZATION FACTOR PROTEIN 1"/>
    <property type="match status" value="1"/>
</dbReference>
<dbReference type="Gene3D" id="1.25.40.20">
    <property type="entry name" value="Ankyrin repeat-containing domain"/>
    <property type="match status" value="1"/>
</dbReference>
<dbReference type="EMBL" id="AMQN01008161">
    <property type="status" value="NOT_ANNOTATED_CDS"/>
    <property type="molecule type" value="Genomic_DNA"/>
</dbReference>
<dbReference type="InterPro" id="IPR002110">
    <property type="entry name" value="Ankyrin_rpt"/>
</dbReference>
<dbReference type="EMBL" id="KB302324">
    <property type="protein sequence ID" value="ELU04424.1"/>
    <property type="molecule type" value="Genomic_DNA"/>
</dbReference>
<feature type="repeat" description="ANK" evidence="1">
    <location>
        <begin position="34"/>
        <end position="56"/>
    </location>
</feature>
<sequence length="137" mass="14879">GESPLHVACIKNHISEVKHLLAIPGVQVNAKDNAGWTPLHEACNHGHLECIRELLKFKPHKLISNYFGKGITPLHDAVLNDRLEAAELLLSRGGVGLLSAKTNQDDTPIDLVQSEAMLEKLTSYSEGKSGQLEALIS</sequence>
<dbReference type="GO" id="GO:0035861">
    <property type="term" value="C:site of double-strand break"/>
    <property type="evidence" value="ECO:0007669"/>
    <property type="project" value="TreeGrafter"/>
</dbReference>
<accession>R7UEP4</accession>
<evidence type="ECO:0000256" key="1">
    <source>
        <dbReference type="PROSITE-ProRule" id="PRU00023"/>
    </source>
</evidence>
<feature type="repeat" description="ANK" evidence="1">
    <location>
        <begin position="1"/>
        <end position="33"/>
    </location>
</feature>
<dbReference type="SMART" id="SM00248">
    <property type="entry name" value="ANK"/>
    <property type="match status" value="3"/>
</dbReference>
<dbReference type="InterPro" id="IPR036770">
    <property type="entry name" value="Ankyrin_rpt-contain_sf"/>
</dbReference>
<name>R7UEP4_CAPTE</name>
<evidence type="ECO:0000313" key="3">
    <source>
        <dbReference type="EnsemblMetazoa" id="CapteP110027"/>
    </source>
</evidence>
<protein>
    <submittedName>
        <fullName evidence="2 3">Uncharacterized protein</fullName>
    </submittedName>
</protein>
<dbReference type="STRING" id="283909.R7UEP4"/>
<dbReference type="OrthoDB" id="273147at2759"/>
<dbReference type="PROSITE" id="PS50088">
    <property type="entry name" value="ANK_REPEAT"/>
    <property type="match status" value="3"/>
</dbReference>
<evidence type="ECO:0000313" key="4">
    <source>
        <dbReference type="Proteomes" id="UP000014760"/>
    </source>
</evidence>
<dbReference type="HOGENOM" id="CLU_1870233_0_0_1"/>
<dbReference type="GO" id="GO:1990166">
    <property type="term" value="P:protein localization to site of double-strand break"/>
    <property type="evidence" value="ECO:0007669"/>
    <property type="project" value="TreeGrafter"/>
</dbReference>
<reference evidence="2 4" key="2">
    <citation type="journal article" date="2013" name="Nature">
        <title>Insights into bilaterian evolution from three spiralian genomes.</title>
        <authorList>
            <person name="Simakov O."/>
            <person name="Marletaz F."/>
            <person name="Cho S.J."/>
            <person name="Edsinger-Gonzales E."/>
            <person name="Havlak P."/>
            <person name="Hellsten U."/>
            <person name="Kuo D.H."/>
            <person name="Larsson T."/>
            <person name="Lv J."/>
            <person name="Arendt D."/>
            <person name="Savage R."/>
            <person name="Osoegawa K."/>
            <person name="de Jong P."/>
            <person name="Grimwood J."/>
            <person name="Chapman J.A."/>
            <person name="Shapiro H."/>
            <person name="Aerts A."/>
            <person name="Otillar R.P."/>
            <person name="Terry A.Y."/>
            <person name="Boore J.L."/>
            <person name="Grigoriev I.V."/>
            <person name="Lindberg D.R."/>
            <person name="Seaver E.C."/>
            <person name="Weisblat D.A."/>
            <person name="Putnam N.H."/>
            <person name="Rokhsar D.S."/>
        </authorList>
    </citation>
    <scope>NUCLEOTIDE SEQUENCE</scope>
    <source>
        <strain evidence="2 4">I ESC-2004</strain>
    </source>
</reference>
<dbReference type="PANTHER" id="PTHR46677:SF1">
    <property type="entry name" value="SMC5-SMC6 COMPLEX LOCALIZATION FACTOR PROTEIN 1"/>
    <property type="match status" value="1"/>
</dbReference>
<dbReference type="Pfam" id="PF12796">
    <property type="entry name" value="Ank_2"/>
    <property type="match status" value="1"/>
</dbReference>
<feature type="non-terminal residue" evidence="2">
    <location>
        <position position="1"/>
    </location>
</feature>
<gene>
    <name evidence="2" type="ORF">CAPTEDRAFT_110027</name>
</gene>
<dbReference type="EnsemblMetazoa" id="CapteT110027">
    <property type="protein sequence ID" value="CapteP110027"/>
    <property type="gene ID" value="CapteG110027"/>
</dbReference>
<dbReference type="AlphaFoldDB" id="R7UEP4"/>
<reference evidence="3" key="3">
    <citation type="submission" date="2015-06" db="UniProtKB">
        <authorList>
            <consortium name="EnsemblMetazoa"/>
        </authorList>
    </citation>
    <scope>IDENTIFICATION</scope>
</reference>